<gene>
    <name evidence="5" type="ORF">ACFSW4_11455</name>
</gene>
<dbReference type="InterPro" id="IPR000644">
    <property type="entry name" value="CBS_dom"/>
</dbReference>
<dbReference type="RefSeq" id="WP_279401814.1">
    <property type="nucleotide sequence ID" value="NZ_JBHUMZ010000025.1"/>
</dbReference>
<dbReference type="PROSITE" id="PS51371">
    <property type="entry name" value="CBS"/>
    <property type="match status" value="2"/>
</dbReference>
<proteinExistence type="predicted"/>
<evidence type="ECO:0000259" key="4">
    <source>
        <dbReference type="PROSITE" id="PS51371"/>
    </source>
</evidence>
<name>A0ABW5QC27_9BACI</name>
<feature type="domain" description="CBS" evidence="4">
    <location>
        <begin position="9"/>
        <end position="65"/>
    </location>
</feature>
<keyword evidence="6" id="KW-1185">Reference proteome</keyword>
<comment type="caution">
    <text evidence="5">The sequence shown here is derived from an EMBL/GenBank/DDBJ whole genome shotgun (WGS) entry which is preliminary data.</text>
</comment>
<dbReference type="InterPro" id="IPR051257">
    <property type="entry name" value="Diverse_CBS-Domain"/>
</dbReference>
<evidence type="ECO:0000256" key="2">
    <source>
        <dbReference type="PROSITE-ProRule" id="PRU00703"/>
    </source>
</evidence>
<dbReference type="Proteomes" id="UP001597452">
    <property type="component" value="Unassembled WGS sequence"/>
</dbReference>
<evidence type="ECO:0000313" key="6">
    <source>
        <dbReference type="Proteomes" id="UP001597452"/>
    </source>
</evidence>
<accession>A0ABW5QC27</accession>
<dbReference type="PANTHER" id="PTHR43080">
    <property type="entry name" value="CBS DOMAIN-CONTAINING PROTEIN CBSX3, MITOCHONDRIAL"/>
    <property type="match status" value="1"/>
</dbReference>
<organism evidence="5 6">
    <name type="scientific">Piscibacillus salipiscarius</name>
    <dbReference type="NCBI Taxonomy" id="299480"/>
    <lineage>
        <taxon>Bacteria</taxon>
        <taxon>Bacillati</taxon>
        <taxon>Bacillota</taxon>
        <taxon>Bacilli</taxon>
        <taxon>Bacillales</taxon>
        <taxon>Bacillaceae</taxon>
        <taxon>Piscibacillus</taxon>
    </lineage>
</organism>
<dbReference type="Gene3D" id="3.10.580.10">
    <property type="entry name" value="CBS-domain"/>
    <property type="match status" value="1"/>
</dbReference>
<dbReference type="SUPFAM" id="SSF54631">
    <property type="entry name" value="CBS-domain pair"/>
    <property type="match status" value="1"/>
</dbReference>
<dbReference type="CDD" id="cd04622">
    <property type="entry name" value="CBS_pair_HRP1_like"/>
    <property type="match status" value="1"/>
</dbReference>
<dbReference type="Pfam" id="PF00571">
    <property type="entry name" value="CBS"/>
    <property type="match status" value="2"/>
</dbReference>
<feature type="domain" description="CBS" evidence="4">
    <location>
        <begin position="73"/>
        <end position="129"/>
    </location>
</feature>
<reference evidence="6" key="1">
    <citation type="journal article" date="2019" name="Int. J. Syst. Evol. Microbiol.">
        <title>The Global Catalogue of Microorganisms (GCM) 10K type strain sequencing project: providing services to taxonomists for standard genome sequencing and annotation.</title>
        <authorList>
            <consortium name="The Broad Institute Genomics Platform"/>
            <consortium name="The Broad Institute Genome Sequencing Center for Infectious Disease"/>
            <person name="Wu L."/>
            <person name="Ma J."/>
        </authorList>
    </citation>
    <scope>NUCLEOTIDE SEQUENCE [LARGE SCALE GENOMIC DNA]</scope>
    <source>
        <strain evidence="6">TISTR 1571</strain>
    </source>
</reference>
<keyword evidence="1 2" id="KW-0129">CBS domain</keyword>
<sequence length="196" mass="21371">MQNSIKNLMSTNVVSVTPQQSLKEAAELMVQNDIGAIPVVENGALRGIITDRDITTRATAMDKDGNCTVGECMSDQLTTADASMDIHQAAQLMAEKQIRRLPVTENGQLAGMLSLGDLATQNIFQNEASQALSNISFPAHNKMAQQGQQANQAQQGQAQMGQQQQSQMNQQQAQMGQQAQQQQQQNQQNQGPQNYQ</sequence>
<feature type="region of interest" description="Disordered" evidence="3">
    <location>
        <begin position="142"/>
        <end position="196"/>
    </location>
</feature>
<evidence type="ECO:0000256" key="1">
    <source>
        <dbReference type="ARBA" id="ARBA00023122"/>
    </source>
</evidence>
<evidence type="ECO:0000256" key="3">
    <source>
        <dbReference type="SAM" id="MobiDB-lite"/>
    </source>
</evidence>
<dbReference type="PANTHER" id="PTHR43080:SF2">
    <property type="entry name" value="CBS DOMAIN-CONTAINING PROTEIN"/>
    <property type="match status" value="1"/>
</dbReference>
<dbReference type="SMART" id="SM00116">
    <property type="entry name" value="CBS"/>
    <property type="match status" value="2"/>
</dbReference>
<protein>
    <submittedName>
        <fullName evidence="5">CBS domain-containing protein</fullName>
    </submittedName>
</protein>
<feature type="compositionally biased region" description="Low complexity" evidence="3">
    <location>
        <begin position="143"/>
        <end position="190"/>
    </location>
</feature>
<dbReference type="EMBL" id="JBHUMZ010000025">
    <property type="protein sequence ID" value="MFD2639487.1"/>
    <property type="molecule type" value="Genomic_DNA"/>
</dbReference>
<dbReference type="InterPro" id="IPR046342">
    <property type="entry name" value="CBS_dom_sf"/>
</dbReference>
<evidence type="ECO:0000313" key="5">
    <source>
        <dbReference type="EMBL" id="MFD2639487.1"/>
    </source>
</evidence>